<sequence>MGSSLEKCSFVCHVLVFPIGLLLLIWVLVPDSILEEHVGLDYVPRKEYSVHVPVSALLLFLAAPLIYAGLNTTTVPKVDSMDTLQDNHTRRPKKPDGPNEGVAAFETNMTRTLPEICDLDPATLVWYHKR</sequence>
<dbReference type="GO" id="GO:0016757">
    <property type="term" value="F:glycosyltransferase activity"/>
    <property type="evidence" value="ECO:0007669"/>
    <property type="project" value="UniProtKB-KW"/>
</dbReference>
<protein>
    <submittedName>
        <fullName evidence="8">Phosphatidylinositol N-acetylglucosaminyltransferase subunit P</fullName>
    </submittedName>
</protein>
<feature type="transmembrane region" description="Helical" evidence="6">
    <location>
        <begin position="7"/>
        <end position="28"/>
    </location>
</feature>
<dbReference type="PANTHER" id="PTHR46346:SF1">
    <property type="entry name" value="PHOSPHATIDYLINOSITOL N-ACETYLGLUCOSAMINYLTRANSFERASE SUBUNIT P"/>
    <property type="match status" value="1"/>
</dbReference>
<evidence type="ECO:0000256" key="4">
    <source>
        <dbReference type="ARBA" id="ARBA00023136"/>
    </source>
</evidence>
<reference evidence="8" key="1">
    <citation type="journal article" date="2021" name="Sci. Rep.">
        <title>Diploid genomic architecture of Nitzschia inconspicua, an elite biomass production diatom.</title>
        <authorList>
            <person name="Oliver A."/>
            <person name="Podell S."/>
            <person name="Pinowska A."/>
            <person name="Traller J.C."/>
            <person name="Smith S.R."/>
            <person name="McClure R."/>
            <person name="Beliaev A."/>
            <person name="Bohutskyi P."/>
            <person name="Hill E.A."/>
            <person name="Rabines A."/>
            <person name="Zheng H."/>
            <person name="Allen L.Z."/>
            <person name="Kuo A."/>
            <person name="Grigoriev I.V."/>
            <person name="Allen A.E."/>
            <person name="Hazlebeck D."/>
            <person name="Allen E.E."/>
        </authorList>
    </citation>
    <scope>NUCLEOTIDE SEQUENCE</scope>
    <source>
        <strain evidence="8">Hildebrandi</strain>
    </source>
</reference>
<evidence type="ECO:0000313" key="8">
    <source>
        <dbReference type="EMBL" id="KAG7354076.1"/>
    </source>
</evidence>
<evidence type="ECO:0000256" key="3">
    <source>
        <dbReference type="ARBA" id="ARBA00022989"/>
    </source>
</evidence>
<dbReference type="InterPro" id="IPR013717">
    <property type="entry name" value="PIG-P"/>
</dbReference>
<proteinExistence type="predicted"/>
<accession>A0A9K3L3H7</accession>
<evidence type="ECO:0000256" key="6">
    <source>
        <dbReference type="SAM" id="Phobius"/>
    </source>
</evidence>
<keyword evidence="4 6" id="KW-0472">Membrane</keyword>
<dbReference type="InterPro" id="IPR052263">
    <property type="entry name" value="GPI_Anchor_Biosynth"/>
</dbReference>
<feature type="domain" description="PIG-P" evidence="7">
    <location>
        <begin position="8"/>
        <end position="121"/>
    </location>
</feature>
<keyword evidence="8" id="KW-0808">Transferase</keyword>
<dbReference type="GO" id="GO:0006506">
    <property type="term" value="P:GPI anchor biosynthetic process"/>
    <property type="evidence" value="ECO:0007669"/>
    <property type="project" value="TreeGrafter"/>
</dbReference>
<name>A0A9K3L3H7_9STRA</name>
<dbReference type="PANTHER" id="PTHR46346">
    <property type="entry name" value="PHOSPHATIDYLINOSITOL N-ACETYLGLUCOSAMINYLTRANSFERASE SUBUNIT P"/>
    <property type="match status" value="1"/>
</dbReference>
<evidence type="ECO:0000259" key="7">
    <source>
        <dbReference type="Pfam" id="PF08510"/>
    </source>
</evidence>
<evidence type="ECO:0000256" key="2">
    <source>
        <dbReference type="ARBA" id="ARBA00022692"/>
    </source>
</evidence>
<dbReference type="EMBL" id="JAGRRH010000016">
    <property type="protein sequence ID" value="KAG7354076.1"/>
    <property type="molecule type" value="Genomic_DNA"/>
</dbReference>
<evidence type="ECO:0000256" key="5">
    <source>
        <dbReference type="SAM" id="MobiDB-lite"/>
    </source>
</evidence>
<dbReference type="GO" id="GO:0005783">
    <property type="term" value="C:endoplasmic reticulum"/>
    <property type="evidence" value="ECO:0007669"/>
    <property type="project" value="TreeGrafter"/>
</dbReference>
<dbReference type="Proteomes" id="UP000693970">
    <property type="component" value="Unassembled WGS sequence"/>
</dbReference>
<comment type="subcellular location">
    <subcellularLocation>
        <location evidence="1">Membrane</location>
        <topology evidence="1">Multi-pass membrane protein</topology>
    </subcellularLocation>
</comment>
<evidence type="ECO:0000256" key="1">
    <source>
        <dbReference type="ARBA" id="ARBA00004141"/>
    </source>
</evidence>
<organism evidence="8 9">
    <name type="scientific">Nitzschia inconspicua</name>
    <dbReference type="NCBI Taxonomy" id="303405"/>
    <lineage>
        <taxon>Eukaryota</taxon>
        <taxon>Sar</taxon>
        <taxon>Stramenopiles</taxon>
        <taxon>Ochrophyta</taxon>
        <taxon>Bacillariophyta</taxon>
        <taxon>Bacillariophyceae</taxon>
        <taxon>Bacillariophycidae</taxon>
        <taxon>Bacillariales</taxon>
        <taxon>Bacillariaceae</taxon>
        <taxon>Nitzschia</taxon>
    </lineage>
</organism>
<feature type="compositionally biased region" description="Basic and acidic residues" evidence="5">
    <location>
        <begin position="85"/>
        <end position="97"/>
    </location>
</feature>
<dbReference type="AlphaFoldDB" id="A0A9K3L3H7"/>
<comment type="caution">
    <text evidence="8">The sequence shown here is derived from an EMBL/GenBank/DDBJ whole genome shotgun (WGS) entry which is preliminary data.</text>
</comment>
<dbReference type="OrthoDB" id="690928at2759"/>
<dbReference type="GO" id="GO:0016020">
    <property type="term" value="C:membrane"/>
    <property type="evidence" value="ECO:0007669"/>
    <property type="project" value="UniProtKB-SubCell"/>
</dbReference>
<keyword evidence="2 6" id="KW-0812">Transmembrane</keyword>
<reference evidence="8" key="2">
    <citation type="submission" date="2021-04" db="EMBL/GenBank/DDBJ databases">
        <authorList>
            <person name="Podell S."/>
        </authorList>
    </citation>
    <scope>NUCLEOTIDE SEQUENCE</scope>
    <source>
        <strain evidence="8">Hildebrandi</strain>
    </source>
</reference>
<keyword evidence="9" id="KW-1185">Reference proteome</keyword>
<feature type="region of interest" description="Disordered" evidence="5">
    <location>
        <begin position="82"/>
        <end position="102"/>
    </location>
</feature>
<keyword evidence="8" id="KW-0328">Glycosyltransferase</keyword>
<gene>
    <name evidence="8" type="ORF">IV203_003432</name>
</gene>
<feature type="transmembrane region" description="Helical" evidence="6">
    <location>
        <begin position="48"/>
        <end position="70"/>
    </location>
</feature>
<dbReference type="Pfam" id="PF08510">
    <property type="entry name" value="PIG-P"/>
    <property type="match status" value="1"/>
</dbReference>
<keyword evidence="3 6" id="KW-1133">Transmembrane helix</keyword>
<evidence type="ECO:0000313" key="9">
    <source>
        <dbReference type="Proteomes" id="UP000693970"/>
    </source>
</evidence>